<gene>
    <name evidence="2" type="ORF">PLEI_2154</name>
</gene>
<evidence type="ECO:0000313" key="2">
    <source>
        <dbReference type="EMBL" id="GAD30498.1"/>
    </source>
</evidence>
<dbReference type="NCBIfam" id="TIGR02808">
    <property type="entry name" value="short_TIGR02808"/>
    <property type="match status" value="1"/>
</dbReference>
<protein>
    <recommendedName>
        <fullName evidence="4">TIGR02808 family protein</fullName>
    </recommendedName>
</protein>
<name>A0A0U1P7M6_PHOLE</name>
<evidence type="ECO:0008006" key="4">
    <source>
        <dbReference type="Google" id="ProtNLM"/>
    </source>
</evidence>
<reference evidence="3" key="1">
    <citation type="submission" date="2012-12" db="EMBL/GenBank/DDBJ databases">
        <title>Genome Sequence of Photobacterium leiognathi lrivu.4.1.</title>
        <authorList>
            <person name="Urbanczyk H."/>
            <person name="Ogura Y."/>
            <person name="Hayashi T."/>
            <person name="Dunlap P.V."/>
        </authorList>
    </citation>
    <scope>NUCLEOTIDE SEQUENCE [LARGE SCALE GENOMIC DNA]</scope>
    <source>
        <strain evidence="3">lrivu.4.1</strain>
    </source>
</reference>
<proteinExistence type="predicted"/>
<dbReference type="RefSeq" id="WP_008986398.1">
    <property type="nucleotide sequence ID" value="NZ_DF196819.1"/>
</dbReference>
<keyword evidence="1" id="KW-1133">Transmembrane helix</keyword>
<keyword evidence="1" id="KW-0472">Membrane</keyword>
<dbReference type="AlphaFoldDB" id="A0A0U1P7M6"/>
<dbReference type="EMBL" id="DF196819">
    <property type="protein sequence ID" value="GAD30498.1"/>
    <property type="molecule type" value="Genomic_DNA"/>
</dbReference>
<feature type="transmembrane region" description="Helical" evidence="1">
    <location>
        <begin position="12"/>
        <end position="36"/>
    </location>
</feature>
<dbReference type="eggNOG" id="ENOG502ZJSR">
    <property type="taxonomic scope" value="Bacteria"/>
</dbReference>
<dbReference type="Proteomes" id="UP000030675">
    <property type="component" value="Unassembled WGS sequence"/>
</dbReference>
<evidence type="ECO:0000256" key="1">
    <source>
        <dbReference type="SAM" id="Phobius"/>
    </source>
</evidence>
<organism evidence="2 3">
    <name type="scientific">Photobacterium leiognathi lrivu.4.1</name>
    <dbReference type="NCBI Taxonomy" id="1248232"/>
    <lineage>
        <taxon>Bacteria</taxon>
        <taxon>Pseudomonadati</taxon>
        <taxon>Pseudomonadota</taxon>
        <taxon>Gammaproteobacteria</taxon>
        <taxon>Vibrionales</taxon>
        <taxon>Vibrionaceae</taxon>
        <taxon>Photobacterium</taxon>
    </lineage>
</organism>
<dbReference type="InterPro" id="IPR014175">
    <property type="entry name" value="CHP02808"/>
</dbReference>
<dbReference type="Pfam" id="PF09574">
    <property type="entry name" value="DUF2374"/>
    <property type="match status" value="1"/>
</dbReference>
<evidence type="ECO:0000313" key="3">
    <source>
        <dbReference type="Proteomes" id="UP000030675"/>
    </source>
</evidence>
<dbReference type="GeneID" id="99739927"/>
<dbReference type="HOGENOM" id="CLU_215942_0_0_6"/>
<accession>A0A0U1P7M6</accession>
<sequence length="46" mass="4974">MSTLESVIWHVLGYAAMPVIILSGFVAVAAICIWLLSLGKDKNITK</sequence>
<keyword evidence="1" id="KW-0812">Transmembrane</keyword>